<dbReference type="FunFam" id="2.160.20.10:FF:000008">
    <property type="entry name" value="Pectinesterase"/>
    <property type="match status" value="1"/>
</dbReference>
<keyword evidence="5" id="KW-0134">Cell wall</keyword>
<evidence type="ECO:0000256" key="12">
    <source>
        <dbReference type="RuleBase" id="RU000589"/>
    </source>
</evidence>
<keyword evidence="9 12" id="KW-0063">Aspartyl esterase</keyword>
<dbReference type="EMBL" id="LFYR01000811">
    <property type="protein sequence ID" value="KMZ68750.1"/>
    <property type="molecule type" value="Genomic_DNA"/>
</dbReference>
<dbReference type="UniPathway" id="UPA00545">
    <property type="reaction ID" value="UER00823"/>
</dbReference>
<evidence type="ECO:0000313" key="16">
    <source>
        <dbReference type="Proteomes" id="UP000036987"/>
    </source>
</evidence>
<gene>
    <name evidence="15" type="ORF">ZOSMA_22G00370</name>
</gene>
<feature type="active site" evidence="11">
    <location>
        <position position="216"/>
    </location>
</feature>
<dbReference type="EC" id="3.1.1.11" evidence="4 12"/>
<keyword evidence="16" id="KW-1185">Reference proteome</keyword>
<dbReference type="GO" id="GO:0042545">
    <property type="term" value="P:cell wall modification"/>
    <property type="evidence" value="ECO:0007669"/>
    <property type="project" value="UniProtKB-UniRule"/>
</dbReference>
<comment type="similarity">
    <text evidence="3">Belongs to the pectinesterase family.</text>
</comment>
<evidence type="ECO:0000256" key="13">
    <source>
        <dbReference type="SAM" id="MobiDB-lite"/>
    </source>
</evidence>
<dbReference type="InterPro" id="IPR000070">
    <property type="entry name" value="Pectinesterase_cat"/>
</dbReference>
<dbReference type="OrthoDB" id="2019149at2759"/>
<dbReference type="GO" id="GO:0045490">
    <property type="term" value="P:pectin catabolic process"/>
    <property type="evidence" value="ECO:0000318"/>
    <property type="project" value="GO_Central"/>
</dbReference>
<evidence type="ECO:0000259" key="14">
    <source>
        <dbReference type="Pfam" id="PF01095"/>
    </source>
</evidence>
<dbReference type="InterPro" id="IPR033131">
    <property type="entry name" value="Pectinesterase_Asp_AS"/>
</dbReference>
<comment type="catalytic activity">
    <reaction evidence="10 12">
        <text>[(1-&gt;4)-alpha-D-galacturonosyl methyl ester](n) + n H2O = [(1-&gt;4)-alpha-D-galacturonosyl](n) + n methanol + n H(+)</text>
        <dbReference type="Rhea" id="RHEA:22380"/>
        <dbReference type="Rhea" id="RHEA-COMP:14570"/>
        <dbReference type="Rhea" id="RHEA-COMP:14573"/>
        <dbReference type="ChEBI" id="CHEBI:15377"/>
        <dbReference type="ChEBI" id="CHEBI:15378"/>
        <dbReference type="ChEBI" id="CHEBI:17790"/>
        <dbReference type="ChEBI" id="CHEBI:140522"/>
        <dbReference type="ChEBI" id="CHEBI:140523"/>
        <dbReference type="EC" id="3.1.1.11"/>
    </reaction>
</comment>
<reference evidence="16" key="1">
    <citation type="journal article" date="2016" name="Nature">
        <title>The genome of the seagrass Zostera marina reveals angiosperm adaptation to the sea.</title>
        <authorList>
            <person name="Olsen J.L."/>
            <person name="Rouze P."/>
            <person name="Verhelst B."/>
            <person name="Lin Y.-C."/>
            <person name="Bayer T."/>
            <person name="Collen J."/>
            <person name="Dattolo E."/>
            <person name="De Paoli E."/>
            <person name="Dittami S."/>
            <person name="Maumus F."/>
            <person name="Michel G."/>
            <person name="Kersting A."/>
            <person name="Lauritano C."/>
            <person name="Lohaus R."/>
            <person name="Toepel M."/>
            <person name="Tonon T."/>
            <person name="Vanneste K."/>
            <person name="Amirebrahimi M."/>
            <person name="Brakel J."/>
            <person name="Bostroem C."/>
            <person name="Chovatia M."/>
            <person name="Grimwood J."/>
            <person name="Jenkins J.W."/>
            <person name="Jueterbock A."/>
            <person name="Mraz A."/>
            <person name="Stam W.T."/>
            <person name="Tice H."/>
            <person name="Bornberg-Bauer E."/>
            <person name="Green P.J."/>
            <person name="Pearson G.A."/>
            <person name="Procaccini G."/>
            <person name="Duarte C.M."/>
            <person name="Schmutz J."/>
            <person name="Reusch T.B.H."/>
            <person name="Van de Peer Y."/>
        </authorList>
    </citation>
    <scope>NUCLEOTIDE SEQUENCE [LARGE SCALE GENOMIC DNA]</scope>
    <source>
        <strain evidence="16">cv. Finnish</strain>
    </source>
</reference>
<evidence type="ECO:0000256" key="2">
    <source>
        <dbReference type="ARBA" id="ARBA00005184"/>
    </source>
</evidence>
<evidence type="ECO:0000256" key="8">
    <source>
        <dbReference type="ARBA" id="ARBA00022801"/>
    </source>
</evidence>
<evidence type="ECO:0000256" key="10">
    <source>
        <dbReference type="ARBA" id="ARBA00047928"/>
    </source>
</evidence>
<feature type="chain" id="PRO_5005393840" description="Pectinesterase" evidence="12">
    <location>
        <begin position="30"/>
        <end position="394"/>
    </location>
</feature>
<keyword evidence="7 12" id="KW-0732">Signal</keyword>
<evidence type="ECO:0000256" key="3">
    <source>
        <dbReference type="ARBA" id="ARBA00008891"/>
    </source>
</evidence>
<evidence type="ECO:0000256" key="6">
    <source>
        <dbReference type="ARBA" id="ARBA00022525"/>
    </source>
</evidence>
<keyword evidence="6" id="KW-0964">Secreted</keyword>
<dbReference type="Proteomes" id="UP000036987">
    <property type="component" value="Unassembled WGS sequence"/>
</dbReference>
<dbReference type="InterPro" id="IPR012334">
    <property type="entry name" value="Pectin_lyas_fold"/>
</dbReference>
<organism evidence="15 16">
    <name type="scientific">Zostera marina</name>
    <name type="common">Eelgrass</name>
    <dbReference type="NCBI Taxonomy" id="29655"/>
    <lineage>
        <taxon>Eukaryota</taxon>
        <taxon>Viridiplantae</taxon>
        <taxon>Streptophyta</taxon>
        <taxon>Embryophyta</taxon>
        <taxon>Tracheophyta</taxon>
        <taxon>Spermatophyta</taxon>
        <taxon>Magnoliopsida</taxon>
        <taxon>Liliopsida</taxon>
        <taxon>Zosteraceae</taxon>
        <taxon>Zostera</taxon>
    </lineage>
</organism>
<dbReference type="Gene3D" id="2.160.20.10">
    <property type="entry name" value="Single-stranded right-handed beta-helix, Pectin lyase-like"/>
    <property type="match status" value="1"/>
</dbReference>
<dbReference type="OMA" id="FCSTEIT"/>
<protein>
    <recommendedName>
        <fullName evidence="4 12">Pectinesterase</fullName>
        <ecNumber evidence="4 12">3.1.1.11</ecNumber>
    </recommendedName>
</protein>
<dbReference type="PROSITE" id="PS00503">
    <property type="entry name" value="PECTINESTERASE_2"/>
    <property type="match status" value="1"/>
</dbReference>
<comment type="pathway">
    <text evidence="2 12">Glycan metabolism; pectin degradation; 2-dehydro-3-deoxy-D-gluconate from pectin: step 1/5.</text>
</comment>
<dbReference type="PANTHER" id="PTHR31321">
    <property type="entry name" value="ACYL-COA THIOESTER HYDROLASE YBHC-RELATED"/>
    <property type="match status" value="1"/>
</dbReference>
<evidence type="ECO:0000256" key="1">
    <source>
        <dbReference type="ARBA" id="ARBA00004191"/>
    </source>
</evidence>
<dbReference type="SUPFAM" id="SSF51126">
    <property type="entry name" value="Pectin lyase-like"/>
    <property type="match status" value="1"/>
</dbReference>
<evidence type="ECO:0000256" key="7">
    <source>
        <dbReference type="ARBA" id="ARBA00022729"/>
    </source>
</evidence>
<feature type="signal peptide" evidence="12">
    <location>
        <begin position="1"/>
        <end position="29"/>
    </location>
</feature>
<dbReference type="AlphaFoldDB" id="A0A0K9PKI7"/>
<feature type="domain" description="Pectinesterase catalytic" evidence="14">
    <location>
        <begin position="54"/>
        <end position="330"/>
    </location>
</feature>
<name>A0A0K9PKI7_ZOSMR</name>
<evidence type="ECO:0000313" key="15">
    <source>
        <dbReference type="EMBL" id="KMZ68750.1"/>
    </source>
</evidence>
<feature type="region of interest" description="Disordered" evidence="13">
    <location>
        <begin position="344"/>
        <end position="363"/>
    </location>
</feature>
<evidence type="ECO:0000256" key="9">
    <source>
        <dbReference type="ARBA" id="ARBA00023085"/>
    </source>
</evidence>
<proteinExistence type="inferred from homology"/>
<comment type="subcellular location">
    <subcellularLocation>
        <location evidence="1">Secreted</location>
        <location evidence="1">Cell wall</location>
    </subcellularLocation>
</comment>
<dbReference type="InterPro" id="IPR011050">
    <property type="entry name" value="Pectin_lyase_fold/virulence"/>
</dbReference>
<dbReference type="PANTHER" id="PTHR31321:SF31">
    <property type="entry name" value="PECTINESTERASE QRT1"/>
    <property type="match status" value="1"/>
</dbReference>
<dbReference type="Pfam" id="PF01095">
    <property type="entry name" value="Pectinesterase"/>
    <property type="match status" value="1"/>
</dbReference>
<evidence type="ECO:0000256" key="11">
    <source>
        <dbReference type="PROSITE-ProRule" id="PRU10040"/>
    </source>
</evidence>
<accession>A0A0K9PKI7</accession>
<evidence type="ECO:0000256" key="4">
    <source>
        <dbReference type="ARBA" id="ARBA00013229"/>
    </source>
</evidence>
<evidence type="ECO:0000256" key="5">
    <source>
        <dbReference type="ARBA" id="ARBA00022512"/>
    </source>
</evidence>
<comment type="caution">
    <text evidence="15">The sequence shown here is derived from an EMBL/GenBank/DDBJ whole genome shotgun (WGS) entry which is preliminary data.</text>
</comment>
<dbReference type="STRING" id="29655.A0A0K9PKI7"/>
<sequence length="394" mass="44704">MDSLINKFFNIFICLLFLTLFLQFPTVSPDSILTWNGISISKTKGFDEEIGELNILVSKDGTGHSLTVQGAIDLVPNSNSKRVKIFISPGFYREKILVPNNKPYISLIGQKNFVPTVLSWNDRASTRKKSSDNPMGTYNSASVIVESDYFHASYITFENTSPEAPVGVEGLQAVALRVSGNNTVIVDCWILGWQDTLFDHIGNHLFYRCYIRGSIDFIFGSAKSLYEECIMESSARTFGAIAAHQRDDPYEDSGFTFSNCNISSSGKVYLGRAWGNFSRIIYAFCHMDDIIVPKGWSNWDDRERQPYIFFAEYNCTGFGADQSRRVPWIKNLTYNQVKPFLGKSSQIDDQNKNTTHKSKDTKKDIPKGTSNILVNKLRSIIYIWTAVFYIFFIF</sequence>
<dbReference type="GO" id="GO:0030599">
    <property type="term" value="F:pectinesterase activity"/>
    <property type="evidence" value="ECO:0000318"/>
    <property type="project" value="GO_Central"/>
</dbReference>
<keyword evidence="8 12" id="KW-0378">Hydrolase</keyword>